<proteinExistence type="predicted"/>
<dbReference type="EMBL" id="AYSA01000041">
    <property type="protein sequence ID" value="ESZ98497.1"/>
    <property type="molecule type" value="Genomic_DNA"/>
</dbReference>
<name>W9CNW1_SCLBF</name>
<feature type="compositionally biased region" description="Low complexity" evidence="1">
    <location>
        <begin position="165"/>
        <end position="175"/>
    </location>
</feature>
<keyword evidence="3" id="KW-1185">Reference proteome</keyword>
<feature type="region of interest" description="Disordered" evidence="1">
    <location>
        <begin position="131"/>
        <end position="202"/>
    </location>
</feature>
<protein>
    <submittedName>
        <fullName evidence="2">Uncharacterized protein</fullName>
    </submittedName>
</protein>
<feature type="region of interest" description="Disordered" evidence="1">
    <location>
        <begin position="91"/>
        <end position="116"/>
    </location>
</feature>
<feature type="compositionally biased region" description="Polar residues" evidence="1">
    <location>
        <begin position="136"/>
        <end position="164"/>
    </location>
</feature>
<evidence type="ECO:0000256" key="1">
    <source>
        <dbReference type="SAM" id="MobiDB-lite"/>
    </source>
</evidence>
<sequence length="342" mass="37435">MDQNEAFARNRKEDANGDGVGVEDGSEIVTGIWNQSSSRGTKHVRFELGGSRGTHGGYAGSGSNSGAVNGICDMNDTGGITYTPFPLGALGHSQQDSCEDGNGNGGGNRGGSSQNISRGIGAIVRTQMQDLDPDQDTGTRSDSQSSTQHGGYCQNMNTNHTSPFQAQTHAQTHAQNPYTQISSQHHHQHRSNAHRSSNERSQHMTVTGNYISPVQAQAQAQLQLQITHQAQPQSQDPRTNTQFSENNLSNTLQTGIPDEREILIQQQMHLYKQTGNLMATMFQAKIQKAREKREADRRIEQNMRAHIWRGRMGANLWMREGEGSGGGGLNTDMGVQHKRHYS</sequence>
<feature type="compositionally biased region" description="Polar residues" evidence="1">
    <location>
        <begin position="234"/>
        <end position="252"/>
    </location>
</feature>
<dbReference type="AlphaFoldDB" id="W9CNW1"/>
<comment type="caution">
    <text evidence="2">The sequence shown here is derived from an EMBL/GenBank/DDBJ whole genome shotgun (WGS) entry which is preliminary data.</text>
</comment>
<accession>W9CNW1</accession>
<feature type="compositionally biased region" description="Basic residues" evidence="1">
    <location>
        <begin position="184"/>
        <end position="193"/>
    </location>
</feature>
<dbReference type="Proteomes" id="UP000019487">
    <property type="component" value="Unassembled WGS sequence"/>
</dbReference>
<dbReference type="HOGENOM" id="CLU_811718_0_0_1"/>
<feature type="region of interest" description="Disordered" evidence="1">
    <location>
        <begin position="227"/>
        <end position="252"/>
    </location>
</feature>
<feature type="region of interest" description="Disordered" evidence="1">
    <location>
        <begin position="1"/>
        <end position="23"/>
    </location>
</feature>
<organism evidence="2 3">
    <name type="scientific">Sclerotinia borealis (strain F-4128)</name>
    <dbReference type="NCBI Taxonomy" id="1432307"/>
    <lineage>
        <taxon>Eukaryota</taxon>
        <taxon>Fungi</taxon>
        <taxon>Dikarya</taxon>
        <taxon>Ascomycota</taxon>
        <taxon>Pezizomycotina</taxon>
        <taxon>Leotiomycetes</taxon>
        <taxon>Helotiales</taxon>
        <taxon>Sclerotiniaceae</taxon>
        <taxon>Sclerotinia</taxon>
    </lineage>
</organism>
<evidence type="ECO:0000313" key="3">
    <source>
        <dbReference type="Proteomes" id="UP000019487"/>
    </source>
</evidence>
<reference evidence="2 3" key="1">
    <citation type="journal article" date="2014" name="Genome Announc.">
        <title>Draft genome sequence of Sclerotinia borealis, a psychrophilic plant pathogenic fungus.</title>
        <authorList>
            <person name="Mardanov A.V."/>
            <person name="Beletsky A.V."/>
            <person name="Kadnikov V.V."/>
            <person name="Ignatov A.N."/>
            <person name="Ravin N.V."/>
        </authorList>
    </citation>
    <scope>NUCLEOTIDE SEQUENCE [LARGE SCALE GENOMIC DNA]</scope>
    <source>
        <strain evidence="3">F-4157</strain>
    </source>
</reference>
<evidence type="ECO:0000313" key="2">
    <source>
        <dbReference type="EMBL" id="ESZ98497.1"/>
    </source>
</evidence>
<gene>
    <name evidence="2" type="ORF">SBOR_1159</name>
</gene>